<keyword evidence="2" id="KW-1185">Reference proteome</keyword>
<evidence type="ECO:0008006" key="3">
    <source>
        <dbReference type="Google" id="ProtNLM"/>
    </source>
</evidence>
<protein>
    <recommendedName>
        <fullName evidence="3">TolB protein</fullName>
    </recommendedName>
</protein>
<dbReference type="Proteomes" id="UP000055590">
    <property type="component" value="Chromosome"/>
</dbReference>
<dbReference type="AlphaFoldDB" id="A0A0K1PDX7"/>
<dbReference type="Pfam" id="PF07676">
    <property type="entry name" value="PD40"/>
    <property type="match status" value="1"/>
</dbReference>
<accession>A0A0K1PDX7</accession>
<dbReference type="SUPFAM" id="SSF82171">
    <property type="entry name" value="DPP6 N-terminal domain-like"/>
    <property type="match status" value="1"/>
</dbReference>
<dbReference type="KEGG" id="vin:AKJ08_2125"/>
<dbReference type="InterPro" id="IPR011042">
    <property type="entry name" value="6-blade_b-propeller_TolB-like"/>
</dbReference>
<reference evidence="1 2" key="1">
    <citation type="submission" date="2015-08" db="EMBL/GenBank/DDBJ databases">
        <authorList>
            <person name="Babu N.S."/>
            <person name="Beckwith C.J."/>
            <person name="Beseler K.G."/>
            <person name="Brison A."/>
            <person name="Carone J.V."/>
            <person name="Caskin T.P."/>
            <person name="Diamond M."/>
            <person name="Durham M.E."/>
            <person name="Foxe J.M."/>
            <person name="Go M."/>
            <person name="Henderson B.A."/>
            <person name="Jones I.B."/>
            <person name="McGettigan J.A."/>
            <person name="Micheletti S.J."/>
            <person name="Nasrallah M.E."/>
            <person name="Ortiz D."/>
            <person name="Piller C.R."/>
            <person name="Privatt S.R."/>
            <person name="Schneider S.L."/>
            <person name="Sharp S."/>
            <person name="Smith T.C."/>
            <person name="Stanton J.D."/>
            <person name="Ullery H.E."/>
            <person name="Wilson R.J."/>
            <person name="Serrano M.G."/>
            <person name="Buck G."/>
            <person name="Lee V."/>
            <person name="Wang Y."/>
            <person name="Carvalho R."/>
            <person name="Voegtly L."/>
            <person name="Shi R."/>
            <person name="Duckworth R."/>
            <person name="Johnson A."/>
            <person name="Loviza R."/>
            <person name="Walstead R."/>
            <person name="Shah Z."/>
            <person name="Kiflezghi M."/>
            <person name="Wade K."/>
            <person name="Ball S.L."/>
            <person name="Bradley K.W."/>
            <person name="Asai D.J."/>
            <person name="Bowman C.A."/>
            <person name="Russell D.A."/>
            <person name="Pope W.H."/>
            <person name="Jacobs-Sera D."/>
            <person name="Hendrix R.W."/>
            <person name="Hatfull G.F."/>
        </authorList>
    </citation>
    <scope>NUCLEOTIDE SEQUENCE [LARGE SCALE GENOMIC DNA]</scope>
    <source>
        <strain evidence="1 2">DSM 27710</strain>
    </source>
</reference>
<sequence length="456" mass="49865">MDADRLLVRTADGLEEWRPATGEKTLLRAGAWDQLYVETSRGLERWEPNGVKTVVGRGSSPGRIRTVLLGQVDPSDHSSKLLFWDSLLGERYLEVSERRSNPLLGICGNEVWLDTGCPGAKVIDLATKRETAFEKDCGLRVPLEEFMPYSSFSGDCGSLYFLSEAQTLVRLDVQTGLQTDLDGRLFHTGNGSGGVAFLSATPYMSGRTMVGASLRVAPSALASVREIASDVYLFSLSPDGSSVAWTSGASFGDPGALQLTRLSDGDRTIPLAPSAHAPYFSVDGSMIAFVAKVPDGQGRRSDLRVHEIASGKTWVVEPEADVRDWSSFRISTMPEPRFSDDGRFLVFVASWKGAVHAFDRDRELTWALTDVDEAFVGNFEFGDQGRLVAFAEYEFNGKDRLRRSDWEARLRLADLRQPGSPRLVASASRIEKYAVAAGGLAYADGGKVVFQPLSTR</sequence>
<proteinExistence type="predicted"/>
<organism evidence="1 2">
    <name type="scientific">Vulgatibacter incomptus</name>
    <dbReference type="NCBI Taxonomy" id="1391653"/>
    <lineage>
        <taxon>Bacteria</taxon>
        <taxon>Pseudomonadati</taxon>
        <taxon>Myxococcota</taxon>
        <taxon>Myxococcia</taxon>
        <taxon>Myxococcales</taxon>
        <taxon>Cystobacterineae</taxon>
        <taxon>Vulgatibacteraceae</taxon>
        <taxon>Vulgatibacter</taxon>
    </lineage>
</organism>
<evidence type="ECO:0000313" key="2">
    <source>
        <dbReference type="Proteomes" id="UP000055590"/>
    </source>
</evidence>
<gene>
    <name evidence="1" type="ORF">AKJ08_2125</name>
</gene>
<dbReference type="InterPro" id="IPR011659">
    <property type="entry name" value="WD40"/>
</dbReference>
<evidence type="ECO:0000313" key="1">
    <source>
        <dbReference type="EMBL" id="AKU91738.1"/>
    </source>
</evidence>
<name>A0A0K1PDX7_9BACT</name>
<dbReference type="Gene3D" id="2.120.10.30">
    <property type="entry name" value="TolB, C-terminal domain"/>
    <property type="match status" value="1"/>
</dbReference>
<dbReference type="EMBL" id="CP012332">
    <property type="protein sequence ID" value="AKU91738.1"/>
    <property type="molecule type" value="Genomic_DNA"/>
</dbReference>
<dbReference type="STRING" id="1391653.AKJ08_2125"/>